<feature type="region of interest" description="Disordered" evidence="2">
    <location>
        <begin position="892"/>
        <end position="913"/>
    </location>
</feature>
<keyword evidence="3" id="KW-0547">Nucleotide-binding</keyword>
<keyword evidence="4" id="KW-1185">Reference proteome</keyword>
<evidence type="ECO:0000256" key="2">
    <source>
        <dbReference type="SAM" id="MobiDB-lite"/>
    </source>
</evidence>
<dbReference type="Pfam" id="PF12128">
    <property type="entry name" value="DUF3584"/>
    <property type="match status" value="1"/>
</dbReference>
<dbReference type="Proteomes" id="UP000651977">
    <property type="component" value="Unassembled WGS sequence"/>
</dbReference>
<comment type="caution">
    <text evidence="3">The sequence shown here is derived from an EMBL/GenBank/DDBJ whole genome shotgun (WGS) entry which is preliminary data.</text>
</comment>
<proteinExistence type="predicted"/>
<accession>A0ABQ1I3J9</accession>
<evidence type="ECO:0000256" key="1">
    <source>
        <dbReference type="SAM" id="Coils"/>
    </source>
</evidence>
<dbReference type="InterPro" id="IPR021979">
    <property type="entry name" value="DUF3584"/>
</dbReference>
<keyword evidence="1" id="KW-0175">Coiled coil</keyword>
<evidence type="ECO:0000313" key="3">
    <source>
        <dbReference type="EMBL" id="GGB08193.1"/>
    </source>
</evidence>
<gene>
    <name evidence="3" type="ORF">GCM10007414_22000</name>
</gene>
<dbReference type="RefSeq" id="WP_055734149.1">
    <property type="nucleotide sequence ID" value="NZ_BMDY01000012.1"/>
</dbReference>
<feature type="region of interest" description="Disordered" evidence="2">
    <location>
        <begin position="452"/>
        <end position="471"/>
    </location>
</feature>
<dbReference type="EMBL" id="BMDY01000012">
    <property type="protein sequence ID" value="GGB08193.1"/>
    <property type="molecule type" value="Genomic_DNA"/>
</dbReference>
<feature type="coiled-coil region" evidence="1">
    <location>
        <begin position="602"/>
        <end position="800"/>
    </location>
</feature>
<protein>
    <submittedName>
        <fullName evidence="3">ATP-binding protein</fullName>
    </submittedName>
</protein>
<name>A0ABQ1I3J9_9ALTE</name>
<dbReference type="GO" id="GO:0005524">
    <property type="term" value="F:ATP binding"/>
    <property type="evidence" value="ECO:0007669"/>
    <property type="project" value="UniProtKB-KW"/>
</dbReference>
<reference evidence="4" key="1">
    <citation type="journal article" date="2019" name="Int. J. Syst. Evol. Microbiol.">
        <title>The Global Catalogue of Microorganisms (GCM) 10K type strain sequencing project: providing services to taxonomists for standard genome sequencing and annotation.</title>
        <authorList>
            <consortium name="The Broad Institute Genomics Platform"/>
            <consortium name="The Broad Institute Genome Sequencing Center for Infectious Disease"/>
            <person name="Wu L."/>
            <person name="Ma J."/>
        </authorList>
    </citation>
    <scope>NUCLEOTIDE SEQUENCE [LARGE SCALE GENOMIC DNA]</scope>
    <source>
        <strain evidence="4">CGMCC 1.10131</strain>
    </source>
</reference>
<keyword evidence="3" id="KW-0067">ATP-binding</keyword>
<sequence length="1237" mass="143429">MSGLLRIILIDTHLSGVVELKLDQHSNICGTNASGKTTLQRLIPVFYGEYPSRVVPSTRDSFERWYLPREASYIIFEYQQYNGQQAQVVLSSGREEQGVKYRFIGKPFELEDFIEKQDQQGTWFLNPAKLGQKLKKQLYQGQALATTKFLNTREYRAIIQNDRSLQNSGDSALKGYARQFSMCDPKHSLRHIEKLAKAVHSKEGKMETIKSMIAAIMEEDGVTLKPTWVDANKAQAWIQETRLIQQFEAIRPKFVKLEQIHQQLLNSEAQLRLLEQQLKDDESELYSQTQSGQRQINQLKQDLNALEQQWQNQREQLNQTLSAANADVKHFDQQLNQIEDEYQAWQDKNIEQALSALEQLPQWREQLREVSERHQLLTEQHSDIEAHFNQRKSDINEQLNRALNKLHNNKDQLQQQLNQEKQQQQAQLSSEQQQQQAQITQLEQRFQQQQHKTQLELAQHEARTQQMGYNEEESRQLNIMDNRLDEASQQRQLLSAQVRQHSEQLQQLKQQRQQADQQLAKASQQHNLLSQQLDTLQQRLHPADGSLLAHLRQEHPLWEQSIGKLINPALLERRDLKPHAEEQQHSLYGLVVDLKAIDAPECAASEQQIQQQLEQVQQALLKAQKQRQQAEQELDAANQAVQQQELALAEATAALHNCDDKYQRLQEEKQLLKEQFSQALKQRQQESRESQSKLQDYLSKAHAQHQDYLSELQAQHQEAKLETLAWWEEKIDSLETQLSQAQEAISQRQAQAKQALKQSEQWYRGELQAQGLDDQLIVDLAKQKRQLNQNIQDAEQYRDEVSEYKIWHQQVWLSQKPKLNQALVTARQQQGEAKQALNQQLANYQQQRDSQQALLSKHKQQLEQVEQQYAQCQNLIRKIKQLALPALPVTKAEQAQGSPAERSREAEQQIQQRNQHLEQVNESVRHFDSLLAQQAGSDLSETWERSRSTCRHTNDEGETSVAYRDLVPHLAELLNGLVPQKVQGLIDHGRNLGMSICSFYQNLSDIDQRILSQSRRITREIGEDLSLDGVSDSAVKIRSKISELEFWDELKLFVDNFNNWQQQGFSQLPNEDYANSMRIALDIIGRSALKEGVSRLLMIELSLREGNSDLLIRTDRQLNESSSHGMAYLILCKFLLAFTRLLRGNADTYIHWPIDELGTLHQSNVKKIFDACDHNQIRILGAFPNPESEVLDLFTHRYIINRDKRQLQVVQPRLNPLQEKLKAAKAAQAQSTLESQQ</sequence>
<evidence type="ECO:0000313" key="4">
    <source>
        <dbReference type="Proteomes" id="UP000651977"/>
    </source>
</evidence>
<organism evidence="3 4">
    <name type="scientific">Agarivorans gilvus</name>
    <dbReference type="NCBI Taxonomy" id="680279"/>
    <lineage>
        <taxon>Bacteria</taxon>
        <taxon>Pseudomonadati</taxon>
        <taxon>Pseudomonadota</taxon>
        <taxon>Gammaproteobacteria</taxon>
        <taxon>Alteromonadales</taxon>
        <taxon>Alteromonadaceae</taxon>
        <taxon>Agarivorans</taxon>
    </lineage>
</organism>